<dbReference type="KEGG" id="pce:PECL_366"/>
<sequence length="434" mass="48554">MFQKVLIANRGEVARRIIRACRQLSIQTVAVFSTADRDALFVKEADEAVQIGPVPVAESYLNREAILMAGVIKDCDAVHPGYGFLSEDALFAEMVEESGMTWIGPQPAMIERFADKNKSRQWAIGRNVPVIPGTSVITSLNELHDEVKKIGFPVLIKSSLGGGGKGIRKAQNQYELEQEFNTVQQEATASFGESPIYLEKELANPQHIEVQVIGNNAGIQILGDRNCSIQIHRQKVVEESPALLPAKQRRELYRLVHLLLDNSGYQNLATVEFLYSQKQFYFLEMNTRLQVEHGVTELTTQVDIVQDQIKIASGEAIEFCLNEVQNHAIEVRINALTPGNLEILCFPTGVRIDTGVQEGDRLLSFYDPLIAKMLVTGETREDAVFNLERALSKVEIRGVATNIDQIQQLLNSKVFQSGSYDIHTFQEIIEEEQK</sequence>
<dbReference type="STRING" id="701521.PECL_366"/>
<dbReference type="HOGENOM" id="CLU_000395_3_2_9"/>
<dbReference type="Pfam" id="PF00289">
    <property type="entry name" value="Biotin_carb_N"/>
    <property type="match status" value="1"/>
</dbReference>
<dbReference type="InterPro" id="IPR050856">
    <property type="entry name" value="Biotin_carboxylase_complex"/>
</dbReference>
<dbReference type="SMART" id="SM00878">
    <property type="entry name" value="Biotin_carb_C"/>
    <property type="match status" value="1"/>
</dbReference>
<evidence type="ECO:0000256" key="5">
    <source>
        <dbReference type="ARBA" id="ARBA00023211"/>
    </source>
</evidence>
<feature type="domain" description="ATP-grasp" evidence="8">
    <location>
        <begin position="120"/>
        <end position="313"/>
    </location>
</feature>
<gene>
    <name evidence="10" type="primary">accC</name>
    <name evidence="10" type="ordered locus">PECL_366</name>
</gene>
<evidence type="ECO:0000256" key="6">
    <source>
        <dbReference type="ARBA" id="ARBA00023267"/>
    </source>
</evidence>
<dbReference type="RefSeq" id="WP_014214873.1">
    <property type="nucleotide sequence ID" value="NC_016605.1"/>
</dbReference>
<dbReference type="eggNOG" id="COG0439">
    <property type="taxonomic scope" value="Bacteria"/>
</dbReference>
<dbReference type="InterPro" id="IPR005481">
    <property type="entry name" value="BC-like_N"/>
</dbReference>
<dbReference type="InterPro" id="IPR005479">
    <property type="entry name" value="CPAse_ATP-bd"/>
</dbReference>
<dbReference type="InterPro" id="IPR011761">
    <property type="entry name" value="ATP-grasp"/>
</dbReference>
<evidence type="ECO:0000256" key="3">
    <source>
        <dbReference type="ARBA" id="ARBA00022741"/>
    </source>
</evidence>
<dbReference type="Proteomes" id="UP000005444">
    <property type="component" value="Chromosome"/>
</dbReference>
<dbReference type="GO" id="GO:0005524">
    <property type="term" value="F:ATP binding"/>
    <property type="evidence" value="ECO:0007669"/>
    <property type="project" value="UniProtKB-UniRule"/>
</dbReference>
<dbReference type="PROSITE" id="PS00867">
    <property type="entry name" value="CPSASE_2"/>
    <property type="match status" value="1"/>
</dbReference>
<reference evidence="10 11" key="1">
    <citation type="journal article" date="2012" name="J. Bacteriol.">
        <title>Complete Genome Sequence of the Beer Spoilage Organism Pediococcus claussenii ATCC BAA-344T.</title>
        <authorList>
            <person name="Pittet V."/>
            <person name="Abegunde T."/>
            <person name="Marfleet T."/>
            <person name="Haakensen M."/>
            <person name="Morrow K."/>
            <person name="Jayaprakash T."/>
            <person name="Schroeder K."/>
            <person name="Trost B."/>
            <person name="Byrns S."/>
            <person name="Bergsveinson J."/>
            <person name="Kusalik A."/>
            <person name="Ziola B."/>
        </authorList>
    </citation>
    <scope>NUCLEOTIDE SEQUENCE [LARGE SCALE GENOMIC DNA]</scope>
    <source>
        <strain evidence="10 11">ATCC BAA-344</strain>
    </source>
</reference>
<dbReference type="PANTHER" id="PTHR18866">
    <property type="entry name" value="CARBOXYLASE:PYRUVATE/ACETYL-COA/PROPIONYL-COA CARBOXYLASE"/>
    <property type="match status" value="1"/>
</dbReference>
<dbReference type="PROSITE" id="PS00866">
    <property type="entry name" value="CPSASE_1"/>
    <property type="match status" value="1"/>
</dbReference>
<dbReference type="SUPFAM" id="SSF52440">
    <property type="entry name" value="PreATP-grasp domain"/>
    <property type="match status" value="1"/>
</dbReference>
<dbReference type="SUPFAM" id="SSF56059">
    <property type="entry name" value="Glutathione synthetase ATP-binding domain-like"/>
    <property type="match status" value="1"/>
</dbReference>
<evidence type="ECO:0000256" key="1">
    <source>
        <dbReference type="ARBA" id="ARBA00013263"/>
    </source>
</evidence>
<evidence type="ECO:0000256" key="2">
    <source>
        <dbReference type="ARBA" id="ARBA00022598"/>
    </source>
</evidence>
<dbReference type="SUPFAM" id="SSF51246">
    <property type="entry name" value="Rudiment single hybrid motif"/>
    <property type="match status" value="1"/>
</dbReference>
<keyword evidence="3 7" id="KW-0547">Nucleotide-binding</keyword>
<dbReference type="EMBL" id="CP003137">
    <property type="protein sequence ID" value="AEV94675.1"/>
    <property type="molecule type" value="Genomic_DNA"/>
</dbReference>
<dbReference type="GO" id="GO:0046872">
    <property type="term" value="F:metal ion binding"/>
    <property type="evidence" value="ECO:0007669"/>
    <property type="project" value="InterPro"/>
</dbReference>
<dbReference type="PATRIC" id="fig|701521.8.peg.345"/>
<dbReference type="PANTHER" id="PTHR18866:SF33">
    <property type="entry name" value="METHYLCROTONOYL-COA CARBOXYLASE SUBUNIT ALPHA, MITOCHONDRIAL-RELATED"/>
    <property type="match status" value="1"/>
</dbReference>
<keyword evidence="5" id="KW-0464">Manganese</keyword>
<dbReference type="Pfam" id="PF02785">
    <property type="entry name" value="Biotin_carb_C"/>
    <property type="match status" value="1"/>
</dbReference>
<dbReference type="InterPro" id="IPR011764">
    <property type="entry name" value="Biotin_carboxylation_dom"/>
</dbReference>
<evidence type="ECO:0000256" key="4">
    <source>
        <dbReference type="ARBA" id="ARBA00022840"/>
    </source>
</evidence>
<protein>
    <recommendedName>
        <fullName evidence="1">biotin carboxylase</fullName>
        <ecNumber evidence="1">6.3.4.14</ecNumber>
    </recommendedName>
</protein>
<dbReference type="FunFam" id="3.30.1490.20:FF:000003">
    <property type="entry name" value="acetyl-CoA carboxylase isoform X1"/>
    <property type="match status" value="1"/>
</dbReference>
<dbReference type="InterPro" id="IPR005482">
    <property type="entry name" value="Biotin_COase_C"/>
</dbReference>
<organism evidence="10 11">
    <name type="scientific">Pediococcus claussenii (strain ATCC BAA-344 / DSM 14800 / JCM 18046 / KCTC 3811 / LMG 21948 / P06)</name>
    <dbReference type="NCBI Taxonomy" id="701521"/>
    <lineage>
        <taxon>Bacteria</taxon>
        <taxon>Bacillati</taxon>
        <taxon>Bacillota</taxon>
        <taxon>Bacilli</taxon>
        <taxon>Lactobacillales</taxon>
        <taxon>Lactobacillaceae</taxon>
        <taxon>Pediococcus</taxon>
    </lineage>
</organism>
<name>G8PB46_PEDCP</name>
<evidence type="ECO:0000313" key="11">
    <source>
        <dbReference type="Proteomes" id="UP000005444"/>
    </source>
</evidence>
<evidence type="ECO:0000256" key="7">
    <source>
        <dbReference type="PROSITE-ProRule" id="PRU00409"/>
    </source>
</evidence>
<dbReference type="PROSITE" id="PS50975">
    <property type="entry name" value="ATP_GRASP"/>
    <property type="match status" value="1"/>
</dbReference>
<dbReference type="AlphaFoldDB" id="G8PB46"/>
<evidence type="ECO:0000259" key="8">
    <source>
        <dbReference type="PROSITE" id="PS50975"/>
    </source>
</evidence>
<feature type="domain" description="Biotin carboxylation" evidence="9">
    <location>
        <begin position="1"/>
        <end position="430"/>
    </location>
</feature>
<keyword evidence="11" id="KW-1185">Reference proteome</keyword>
<dbReference type="PROSITE" id="PS50979">
    <property type="entry name" value="BC"/>
    <property type="match status" value="1"/>
</dbReference>
<proteinExistence type="predicted"/>
<dbReference type="EC" id="6.3.4.14" evidence="1"/>
<dbReference type="InterPro" id="IPR011054">
    <property type="entry name" value="Rudment_hybrid_motif"/>
</dbReference>
<evidence type="ECO:0000259" key="9">
    <source>
        <dbReference type="PROSITE" id="PS50979"/>
    </source>
</evidence>
<dbReference type="Pfam" id="PF02786">
    <property type="entry name" value="CPSase_L_D2"/>
    <property type="match status" value="1"/>
</dbReference>
<dbReference type="GO" id="GO:0004075">
    <property type="term" value="F:biotin carboxylase activity"/>
    <property type="evidence" value="ECO:0007669"/>
    <property type="project" value="UniProtKB-EC"/>
</dbReference>
<dbReference type="Gene3D" id="3.30.470.20">
    <property type="entry name" value="ATP-grasp fold, B domain"/>
    <property type="match status" value="1"/>
</dbReference>
<keyword evidence="2" id="KW-0436">Ligase</keyword>
<keyword evidence="4 7" id="KW-0067">ATP-binding</keyword>
<keyword evidence="6" id="KW-0092">Biotin</keyword>
<dbReference type="InterPro" id="IPR016185">
    <property type="entry name" value="PreATP-grasp_dom_sf"/>
</dbReference>
<evidence type="ECO:0000313" key="10">
    <source>
        <dbReference type="EMBL" id="AEV94675.1"/>
    </source>
</evidence>
<accession>G8PB46</accession>